<evidence type="ECO:0000313" key="2">
    <source>
        <dbReference type="EMBL" id="EDQ85405.1"/>
    </source>
</evidence>
<dbReference type="InterPro" id="IPR017853">
    <property type="entry name" value="GH"/>
</dbReference>
<organism evidence="2 3">
    <name type="scientific">Monosiga brevicollis</name>
    <name type="common">Choanoflagellate</name>
    <dbReference type="NCBI Taxonomy" id="81824"/>
    <lineage>
        <taxon>Eukaryota</taxon>
        <taxon>Choanoflagellata</taxon>
        <taxon>Craspedida</taxon>
        <taxon>Salpingoecidae</taxon>
        <taxon>Monosiga</taxon>
    </lineage>
</organism>
<protein>
    <recommendedName>
        <fullName evidence="4">Glycoside hydrolase family 5 domain-containing protein</fullName>
    </recommendedName>
</protein>
<feature type="chain" id="PRO_5002745301" description="Glycoside hydrolase family 5 domain-containing protein" evidence="1">
    <location>
        <begin position="22"/>
        <end position="837"/>
    </location>
</feature>
<keyword evidence="1" id="KW-0732">Signal</keyword>
<keyword evidence="3" id="KW-1185">Reference proteome</keyword>
<proteinExistence type="predicted"/>
<dbReference type="ESTHER" id="monbe-a9van7">
    <property type="family name" value="Pectinacetylesterase-Notum"/>
</dbReference>
<dbReference type="Proteomes" id="UP000001357">
    <property type="component" value="Unassembled WGS sequence"/>
</dbReference>
<reference evidence="2 3" key="1">
    <citation type="journal article" date="2008" name="Nature">
        <title>The genome of the choanoflagellate Monosiga brevicollis and the origin of metazoans.</title>
        <authorList>
            <consortium name="JGI Sequencing"/>
            <person name="King N."/>
            <person name="Westbrook M.J."/>
            <person name="Young S.L."/>
            <person name="Kuo A."/>
            <person name="Abedin M."/>
            <person name="Chapman J."/>
            <person name="Fairclough S."/>
            <person name="Hellsten U."/>
            <person name="Isogai Y."/>
            <person name="Letunic I."/>
            <person name="Marr M."/>
            <person name="Pincus D."/>
            <person name="Putnam N."/>
            <person name="Rokas A."/>
            <person name="Wright K.J."/>
            <person name="Zuzow R."/>
            <person name="Dirks W."/>
            <person name="Good M."/>
            <person name="Goodstein D."/>
            <person name="Lemons D."/>
            <person name="Li W."/>
            <person name="Lyons J.B."/>
            <person name="Morris A."/>
            <person name="Nichols S."/>
            <person name="Richter D.J."/>
            <person name="Salamov A."/>
            <person name="Bork P."/>
            <person name="Lim W.A."/>
            <person name="Manning G."/>
            <person name="Miller W.T."/>
            <person name="McGinnis W."/>
            <person name="Shapiro H."/>
            <person name="Tjian R."/>
            <person name="Grigoriev I.V."/>
            <person name="Rokhsar D."/>
        </authorList>
    </citation>
    <scope>NUCLEOTIDE SEQUENCE [LARGE SCALE GENOMIC DNA]</scope>
    <source>
        <strain evidence="3">MX1 / ATCC 50154</strain>
    </source>
</reference>
<evidence type="ECO:0008006" key="4">
    <source>
        <dbReference type="Google" id="ProtNLM"/>
    </source>
</evidence>
<dbReference type="InParanoid" id="A9VAN7"/>
<dbReference type="AlphaFoldDB" id="A9VAN7"/>
<name>A9VAN7_MONBE</name>
<feature type="signal peptide" evidence="1">
    <location>
        <begin position="1"/>
        <end position="21"/>
    </location>
</feature>
<dbReference type="GO" id="GO:0016787">
    <property type="term" value="F:hydrolase activity"/>
    <property type="evidence" value="ECO:0007669"/>
    <property type="project" value="InterPro"/>
</dbReference>
<dbReference type="InterPro" id="IPR004963">
    <property type="entry name" value="PAE/NOTUM"/>
</dbReference>
<dbReference type="Pfam" id="PF03283">
    <property type="entry name" value="PAE"/>
    <property type="match status" value="1"/>
</dbReference>
<evidence type="ECO:0000313" key="3">
    <source>
        <dbReference type="Proteomes" id="UP000001357"/>
    </source>
</evidence>
<accession>A9VAN7</accession>
<dbReference type="GeneID" id="5895007"/>
<dbReference type="KEGG" id="mbr:MONBRDRAFT_11917"/>
<sequence length="837" mass="91972">MARALVPWLALLALVGLGVEARQRATVEMTADLCWNAETGAMKVRPGANGTACGVGEQPFKNMGANIYDLFWSAWNTNPAQGNLTTSLMALQDAKAYNMTLIRAFAAPFVQIPWLRMTEAERAAHFDAITPIIAEAEALHLHLVPSLGYGCADASKPCNPATLYNETYRAFITDSSSQSQRSIFQYGKDFVTRFRASPAIAFWELGNELNLDMDGCGYCADESCFFNTSEGMTFARAYRDALLSVDDSRSINTGFAAPRSHAYHASLLPQGCLSGTAPALDSLEETGLMLETYSDGFDFVTFHYYGCRSGNSPYAWCNLSAPEPVSRGDVTVFILAAQTAASLHKVTYAGEYGATNSPEATDGYNSTQSQGFEYAEAAMAEIMYSSIAISTIWAFECPSHNDQPNWCLHPGVSSHQNGTHLILTQMQLNNYRLNRNPTAIINTTTNRHYLPLAEPNGPACLDGSPYVFYYRQGDPTKWIFNIQGGGWSMSPYDSYQRSSTFLGSSTFSTPTFDLNVFGPHFFDFSYIFMPYCDGASFTGFRPGPTPVGNLPPLYPYHDPSPANATIYVRGRANLEATVAYVQEHFLQGASVAELMVTGGSAGGLSTVIHTDYIADTLGAKKAVALPNAGFFLNHSVACQQEIGQNCNYTDLIKEMVQFHNSTPGLDASCLAAYGEESAYACAMSPSALPHVQRPAFLEQSKFDHWQLWQEDGVPCVTQQAYTPPWNAVTPTCNASETQMIQAYGKEFMQQFTTALTTPNQAPRAAFLSSCVMHGLDWYLADVDHRNLQTAYTLWYLYHDNANVTMDNNYMWIEDLATPRANSPLACAPFFFTTSDEE</sequence>
<dbReference type="SUPFAM" id="SSF51445">
    <property type="entry name" value="(Trans)glycosidases"/>
    <property type="match status" value="1"/>
</dbReference>
<gene>
    <name evidence="2" type="ORF">MONBRDRAFT_11917</name>
</gene>
<dbReference type="RefSeq" id="XP_001749816.1">
    <property type="nucleotide sequence ID" value="XM_001749764.1"/>
</dbReference>
<dbReference type="Gene3D" id="3.20.20.80">
    <property type="entry name" value="Glycosidases"/>
    <property type="match status" value="1"/>
</dbReference>
<evidence type="ECO:0000256" key="1">
    <source>
        <dbReference type="SAM" id="SignalP"/>
    </source>
</evidence>
<dbReference type="PANTHER" id="PTHR21562:SF83">
    <property type="entry name" value="PECTIN ACETYLESTERASE 4"/>
    <property type="match status" value="1"/>
</dbReference>
<dbReference type="PANTHER" id="PTHR21562">
    <property type="entry name" value="NOTUM-RELATED"/>
    <property type="match status" value="1"/>
</dbReference>
<dbReference type="EMBL" id="CH991574">
    <property type="protein sequence ID" value="EDQ85405.1"/>
    <property type="molecule type" value="Genomic_DNA"/>
</dbReference>
<dbReference type="eggNOG" id="KOG4287">
    <property type="taxonomic scope" value="Eukaryota"/>
</dbReference>